<feature type="region of interest" description="Disordered" evidence="1">
    <location>
        <begin position="1"/>
        <end position="75"/>
    </location>
</feature>
<reference evidence="2 3" key="1">
    <citation type="submission" date="2014-06" db="EMBL/GenBank/DDBJ databases">
        <title>Evolutionary Origins and Diversification of the Mycorrhizal Mutualists.</title>
        <authorList>
            <consortium name="DOE Joint Genome Institute"/>
            <consortium name="Mycorrhizal Genomics Consortium"/>
            <person name="Kohler A."/>
            <person name="Kuo A."/>
            <person name="Nagy L.G."/>
            <person name="Floudas D."/>
            <person name="Copeland A."/>
            <person name="Barry K.W."/>
            <person name="Cichocki N."/>
            <person name="Veneault-Fourrey C."/>
            <person name="LaButti K."/>
            <person name="Lindquist E.A."/>
            <person name="Lipzen A."/>
            <person name="Lundell T."/>
            <person name="Morin E."/>
            <person name="Murat C."/>
            <person name="Riley R."/>
            <person name="Ohm R."/>
            <person name="Sun H."/>
            <person name="Tunlid A."/>
            <person name="Henrissat B."/>
            <person name="Grigoriev I.V."/>
            <person name="Hibbett D.S."/>
            <person name="Martin F."/>
        </authorList>
    </citation>
    <scope>NUCLEOTIDE SEQUENCE [LARGE SCALE GENOMIC DNA]</scope>
    <source>
        <strain evidence="2 3">SS14</strain>
    </source>
</reference>
<keyword evidence="3" id="KW-1185">Reference proteome</keyword>
<dbReference type="HOGENOM" id="CLU_1705372_0_0_1"/>
<dbReference type="AlphaFoldDB" id="A0A0C9W4Y2"/>
<dbReference type="Proteomes" id="UP000054279">
    <property type="component" value="Unassembled WGS sequence"/>
</dbReference>
<gene>
    <name evidence="2" type="ORF">M422DRAFT_249917</name>
</gene>
<evidence type="ECO:0000313" key="3">
    <source>
        <dbReference type="Proteomes" id="UP000054279"/>
    </source>
</evidence>
<name>A0A0C9W4Y2_SPHS4</name>
<feature type="compositionally biased region" description="Polar residues" evidence="1">
    <location>
        <begin position="24"/>
        <end position="34"/>
    </location>
</feature>
<dbReference type="EMBL" id="KN837106">
    <property type="protein sequence ID" value="KIJ46748.1"/>
    <property type="molecule type" value="Genomic_DNA"/>
</dbReference>
<dbReference type="OrthoDB" id="3239511at2759"/>
<feature type="compositionally biased region" description="Basic and acidic residues" evidence="1">
    <location>
        <begin position="1"/>
        <end position="11"/>
    </location>
</feature>
<organism evidence="2 3">
    <name type="scientific">Sphaerobolus stellatus (strain SS14)</name>
    <dbReference type="NCBI Taxonomy" id="990650"/>
    <lineage>
        <taxon>Eukaryota</taxon>
        <taxon>Fungi</taxon>
        <taxon>Dikarya</taxon>
        <taxon>Basidiomycota</taxon>
        <taxon>Agaricomycotina</taxon>
        <taxon>Agaricomycetes</taxon>
        <taxon>Phallomycetidae</taxon>
        <taxon>Geastrales</taxon>
        <taxon>Sphaerobolaceae</taxon>
        <taxon>Sphaerobolus</taxon>
    </lineage>
</organism>
<proteinExistence type="predicted"/>
<evidence type="ECO:0000313" key="2">
    <source>
        <dbReference type="EMBL" id="KIJ46748.1"/>
    </source>
</evidence>
<feature type="compositionally biased region" description="Low complexity" evidence="1">
    <location>
        <begin position="12"/>
        <end position="23"/>
    </location>
</feature>
<evidence type="ECO:0000256" key="1">
    <source>
        <dbReference type="SAM" id="MobiDB-lite"/>
    </source>
</evidence>
<protein>
    <submittedName>
        <fullName evidence="2">Uncharacterized protein</fullName>
    </submittedName>
</protein>
<accession>A0A0C9W4Y2</accession>
<feature type="compositionally biased region" description="Low complexity" evidence="1">
    <location>
        <begin position="35"/>
        <end position="51"/>
    </location>
</feature>
<sequence>MEQVRGCHERITNNSTSSTSGSGQRQDSTPSAINPASSPTSPSLYPSSTFPTPTPPKHLSPSILPNTAPLPRPRPDLYGMVIVGAYEYERRRSWRLQTKREGCRVLEQKRYSFALMKYLVRGCHLIPTFEKEEGRYYLNDFVVNDAFIRFFLES</sequence>